<keyword evidence="3" id="KW-1185">Reference proteome</keyword>
<dbReference type="Proteomes" id="UP000199021">
    <property type="component" value="Unassembled WGS sequence"/>
</dbReference>
<dbReference type="Pfam" id="PF13588">
    <property type="entry name" value="HSDR_N_2"/>
    <property type="match status" value="1"/>
</dbReference>
<dbReference type="EMBL" id="FOFB01000001">
    <property type="protein sequence ID" value="SEP56307.1"/>
    <property type="molecule type" value="Genomic_DNA"/>
</dbReference>
<dbReference type="InterPro" id="IPR029464">
    <property type="entry name" value="HSDR_N"/>
</dbReference>
<evidence type="ECO:0000313" key="2">
    <source>
        <dbReference type="EMBL" id="SEP56307.1"/>
    </source>
</evidence>
<dbReference type="STRING" id="478744.SAMN05444359_10138"/>
<name>A0A1H8YW33_9BACT</name>
<dbReference type="OrthoDB" id="9790377at2"/>
<evidence type="ECO:0000313" key="3">
    <source>
        <dbReference type="Proteomes" id="UP000199021"/>
    </source>
</evidence>
<protein>
    <submittedName>
        <fullName evidence="2">Type I restriction enzyme R protein N terminus (HSDR_N)</fullName>
    </submittedName>
</protein>
<dbReference type="Gene3D" id="3.90.1570.30">
    <property type="match status" value="1"/>
</dbReference>
<dbReference type="AlphaFoldDB" id="A0A1H8YW33"/>
<gene>
    <name evidence="2" type="ORF">SAMN05444359_10138</name>
</gene>
<evidence type="ECO:0000259" key="1">
    <source>
        <dbReference type="Pfam" id="PF13588"/>
    </source>
</evidence>
<reference evidence="3" key="1">
    <citation type="submission" date="2016-10" db="EMBL/GenBank/DDBJ databases">
        <authorList>
            <person name="Varghese N."/>
            <person name="Submissions S."/>
        </authorList>
    </citation>
    <scope>NUCLEOTIDE SEQUENCE [LARGE SCALE GENOMIC DNA]</scope>
    <source>
        <strain evidence="3">DSM 24740</strain>
    </source>
</reference>
<organism evidence="2 3">
    <name type="scientific">Neolewinella agarilytica</name>
    <dbReference type="NCBI Taxonomy" id="478744"/>
    <lineage>
        <taxon>Bacteria</taxon>
        <taxon>Pseudomonadati</taxon>
        <taxon>Bacteroidota</taxon>
        <taxon>Saprospiria</taxon>
        <taxon>Saprospirales</taxon>
        <taxon>Lewinellaceae</taxon>
        <taxon>Neolewinella</taxon>
    </lineage>
</organism>
<accession>A0A1H8YW33</accession>
<feature type="domain" description="Type I restriction enzyme R protein N-terminal" evidence="1">
    <location>
        <begin position="46"/>
        <end position="155"/>
    </location>
</feature>
<dbReference type="InParanoid" id="A0A1H8YW33"/>
<proteinExistence type="predicted"/>
<sequence length="158" mass="18446">MPTAPTPPRPINLQLMRFSSQLNVKQEGNKRLVFGNIRKKWLVLQPEEFVRQLLLHFFIGDMRYNRNRITVERGVTVNSESRRTDILIFDADMRPFLLVECKAPKIPLTTDVFRQAANYNGPIKVPYLMISNGRESYVAEIDYAAKDYRFLTAVPEWL</sequence>
<dbReference type="RefSeq" id="WP_090164793.1">
    <property type="nucleotide sequence ID" value="NZ_FOFB01000001.1"/>
</dbReference>